<proteinExistence type="predicted"/>
<name>A0A495RB02_9GAMM</name>
<dbReference type="InterPro" id="IPR011194">
    <property type="entry name" value="UPF0306"/>
</dbReference>
<dbReference type="SUPFAM" id="SSF50475">
    <property type="entry name" value="FMN-binding split barrel"/>
    <property type="match status" value="1"/>
</dbReference>
<dbReference type="OrthoDB" id="8447155at2"/>
<dbReference type="PIRSF" id="PIRSF009554">
    <property type="entry name" value="UCP009554"/>
    <property type="match status" value="1"/>
</dbReference>
<dbReference type="AlphaFoldDB" id="A0A495RB02"/>
<evidence type="ECO:0008006" key="3">
    <source>
        <dbReference type="Google" id="ProtNLM"/>
    </source>
</evidence>
<organism evidence="1 2">
    <name type="scientific">Orbus hercynius</name>
    <dbReference type="NCBI Taxonomy" id="593135"/>
    <lineage>
        <taxon>Bacteria</taxon>
        <taxon>Pseudomonadati</taxon>
        <taxon>Pseudomonadota</taxon>
        <taxon>Gammaproteobacteria</taxon>
        <taxon>Orbales</taxon>
        <taxon>Orbaceae</taxon>
        <taxon>Orbus</taxon>
    </lineage>
</organism>
<reference evidence="1 2" key="1">
    <citation type="submission" date="2018-10" db="EMBL/GenBank/DDBJ databases">
        <title>Genomic Encyclopedia of Type Strains, Phase IV (KMG-IV): sequencing the most valuable type-strain genomes for metagenomic binning, comparative biology and taxonomic classification.</title>
        <authorList>
            <person name="Goeker M."/>
        </authorList>
    </citation>
    <scope>NUCLEOTIDE SEQUENCE [LARGE SCALE GENOMIC DNA]</scope>
    <source>
        <strain evidence="1 2">DSM 22228</strain>
    </source>
</reference>
<dbReference type="EMBL" id="RBWY01000004">
    <property type="protein sequence ID" value="RKS84662.1"/>
    <property type="molecule type" value="Genomic_DNA"/>
</dbReference>
<sequence length="149" mass="17057">MGKDHDDLNKIITYLTKKTTLTLCCVDKEVPYCCNCFYVLNKAKMMLYITSSFNTHHANIMLKSQQVAGTINDQARSVAYIQGVQYTGQITLLNNEDEQQARNLFCQAYPIAKLKEAPMWAITLSMLKMTDNKLGFGKKFLWHRADCET</sequence>
<dbReference type="InterPro" id="IPR012349">
    <property type="entry name" value="Split_barrel_FMN-bd"/>
</dbReference>
<dbReference type="Proteomes" id="UP000278542">
    <property type="component" value="Unassembled WGS sequence"/>
</dbReference>
<keyword evidence="2" id="KW-1185">Reference proteome</keyword>
<dbReference type="RefSeq" id="WP_121145513.1">
    <property type="nucleotide sequence ID" value="NZ_RBWY01000004.1"/>
</dbReference>
<evidence type="ECO:0000313" key="1">
    <source>
        <dbReference type="EMBL" id="RKS84662.1"/>
    </source>
</evidence>
<gene>
    <name evidence="1" type="ORF">DES39_1873</name>
</gene>
<accession>A0A495RB02</accession>
<dbReference type="Gene3D" id="2.30.110.10">
    <property type="entry name" value="Electron Transport, Fmn-binding Protein, Chain A"/>
    <property type="match status" value="1"/>
</dbReference>
<protein>
    <recommendedName>
        <fullName evidence="3">Pyridoxamine 5'-phosphate oxidase putative domain-containing protein</fullName>
    </recommendedName>
</protein>
<comment type="caution">
    <text evidence="1">The sequence shown here is derived from an EMBL/GenBank/DDBJ whole genome shotgun (WGS) entry which is preliminary data.</text>
</comment>
<evidence type="ECO:0000313" key="2">
    <source>
        <dbReference type="Proteomes" id="UP000278542"/>
    </source>
</evidence>